<dbReference type="EMBL" id="KN835362">
    <property type="protein sequence ID" value="KIK39028.1"/>
    <property type="molecule type" value="Genomic_DNA"/>
</dbReference>
<dbReference type="HOGENOM" id="CLU_052543_0_0_1"/>
<name>A0A0D0B5C8_9AGAM</name>
<dbReference type="Gene3D" id="3.80.10.10">
    <property type="entry name" value="Ribonuclease Inhibitor"/>
    <property type="match status" value="1"/>
</dbReference>
<protein>
    <recommendedName>
        <fullName evidence="3">F-box domain-containing protein</fullName>
    </recommendedName>
</protein>
<reference evidence="2" key="2">
    <citation type="submission" date="2015-01" db="EMBL/GenBank/DDBJ databases">
        <title>Evolutionary Origins and Diversification of the Mycorrhizal Mutualists.</title>
        <authorList>
            <consortium name="DOE Joint Genome Institute"/>
            <consortium name="Mycorrhizal Genomics Consortium"/>
            <person name="Kohler A."/>
            <person name="Kuo A."/>
            <person name="Nagy L.G."/>
            <person name="Floudas D."/>
            <person name="Copeland A."/>
            <person name="Barry K.W."/>
            <person name="Cichocki N."/>
            <person name="Veneault-Fourrey C."/>
            <person name="LaButti K."/>
            <person name="Lindquist E.A."/>
            <person name="Lipzen A."/>
            <person name="Lundell T."/>
            <person name="Morin E."/>
            <person name="Murat C."/>
            <person name="Riley R."/>
            <person name="Ohm R."/>
            <person name="Sun H."/>
            <person name="Tunlid A."/>
            <person name="Henrissat B."/>
            <person name="Grigoriev I.V."/>
            <person name="Hibbett D.S."/>
            <person name="Martin F."/>
        </authorList>
    </citation>
    <scope>NUCLEOTIDE SEQUENCE [LARGE SCALE GENOMIC DNA]</scope>
    <source>
        <strain evidence="2">UH-Slu-Lm8-n1</strain>
    </source>
</reference>
<evidence type="ECO:0000313" key="1">
    <source>
        <dbReference type="EMBL" id="KIK39028.1"/>
    </source>
</evidence>
<organism evidence="1 2">
    <name type="scientific">Suillus luteus UH-Slu-Lm8-n1</name>
    <dbReference type="NCBI Taxonomy" id="930992"/>
    <lineage>
        <taxon>Eukaryota</taxon>
        <taxon>Fungi</taxon>
        <taxon>Dikarya</taxon>
        <taxon>Basidiomycota</taxon>
        <taxon>Agaricomycotina</taxon>
        <taxon>Agaricomycetes</taxon>
        <taxon>Agaricomycetidae</taxon>
        <taxon>Boletales</taxon>
        <taxon>Suillineae</taxon>
        <taxon>Suillaceae</taxon>
        <taxon>Suillus</taxon>
    </lineage>
</organism>
<sequence>MRDLPIEIINAVVQNVSSMTDLLQLRCVNQAYRDLVTPIAFSRLHVKNSIQSAQNFQQIVADPNLAIHVREVVYDSRDDECFQFPLENVEVEDMLEVAELEEALTEAFCALDVLPRLDRVSANFWPSFISQSGKKIHESPFWFTSRQLTVIHAIYHAMKTSRMRSLSLNNVVMMPATCYDFVSTLTHSPLSDLSLTVVPNADLSAWSGSKDINGSLGALLPLSNNTLKSLALRSPQGPYHSLKTELSSFHYPSLESLVLENIVFDQMPSPNGVEEFILRQKSRLRHLELRSCASYVGSPSLDVNVRLWSSVWQRWAVELGGLRELVVDGESGYVVLDADWGYVPYKGVSGATSEDDSASLQMFQDATVSACKVVA</sequence>
<dbReference type="AlphaFoldDB" id="A0A0D0B5C8"/>
<dbReference type="InterPro" id="IPR032675">
    <property type="entry name" value="LRR_dom_sf"/>
</dbReference>
<evidence type="ECO:0008006" key="3">
    <source>
        <dbReference type="Google" id="ProtNLM"/>
    </source>
</evidence>
<reference evidence="1 2" key="1">
    <citation type="submission" date="2014-04" db="EMBL/GenBank/DDBJ databases">
        <authorList>
            <consortium name="DOE Joint Genome Institute"/>
            <person name="Kuo A."/>
            <person name="Ruytinx J."/>
            <person name="Rineau F."/>
            <person name="Colpaert J."/>
            <person name="Kohler A."/>
            <person name="Nagy L.G."/>
            <person name="Floudas D."/>
            <person name="Copeland A."/>
            <person name="Barry K.W."/>
            <person name="Cichocki N."/>
            <person name="Veneault-Fourrey C."/>
            <person name="LaButti K."/>
            <person name="Lindquist E.A."/>
            <person name="Lipzen A."/>
            <person name="Lundell T."/>
            <person name="Morin E."/>
            <person name="Murat C."/>
            <person name="Sun H."/>
            <person name="Tunlid A."/>
            <person name="Henrissat B."/>
            <person name="Grigoriev I.V."/>
            <person name="Hibbett D.S."/>
            <person name="Martin F."/>
            <person name="Nordberg H.P."/>
            <person name="Cantor M.N."/>
            <person name="Hua S.X."/>
        </authorList>
    </citation>
    <scope>NUCLEOTIDE SEQUENCE [LARGE SCALE GENOMIC DNA]</scope>
    <source>
        <strain evidence="1 2">UH-Slu-Lm8-n1</strain>
    </source>
</reference>
<keyword evidence="2" id="KW-1185">Reference proteome</keyword>
<evidence type="ECO:0000313" key="2">
    <source>
        <dbReference type="Proteomes" id="UP000054485"/>
    </source>
</evidence>
<accession>A0A0D0B5C8</accession>
<dbReference type="Proteomes" id="UP000054485">
    <property type="component" value="Unassembled WGS sequence"/>
</dbReference>
<gene>
    <name evidence="1" type="ORF">CY34DRAFT_808737</name>
</gene>
<dbReference type="OrthoDB" id="2858653at2759"/>
<proteinExistence type="predicted"/>
<dbReference type="InParanoid" id="A0A0D0B5C8"/>